<comment type="similarity">
    <text evidence="1">Belongs to the glycosyl hydrolase 2 family.</text>
</comment>
<dbReference type="Pfam" id="PF02836">
    <property type="entry name" value="Glyco_hydro_2_C"/>
    <property type="match status" value="1"/>
</dbReference>
<name>A0A8J6UAG1_9FLAO</name>
<dbReference type="Gene3D" id="3.20.20.80">
    <property type="entry name" value="Glycosidases"/>
    <property type="match status" value="1"/>
</dbReference>
<dbReference type="InterPro" id="IPR006102">
    <property type="entry name" value="Ig-like_GH2"/>
</dbReference>
<evidence type="ECO:0000256" key="1">
    <source>
        <dbReference type="ARBA" id="ARBA00007401"/>
    </source>
</evidence>
<evidence type="ECO:0000259" key="4">
    <source>
        <dbReference type="Pfam" id="PF00703"/>
    </source>
</evidence>
<dbReference type="SUPFAM" id="SSF49785">
    <property type="entry name" value="Galactose-binding domain-like"/>
    <property type="match status" value="1"/>
</dbReference>
<evidence type="ECO:0000256" key="3">
    <source>
        <dbReference type="ARBA" id="ARBA00023295"/>
    </source>
</evidence>
<dbReference type="PANTHER" id="PTHR42732:SF1">
    <property type="entry name" value="BETA-MANNOSIDASE"/>
    <property type="match status" value="1"/>
</dbReference>
<dbReference type="InterPro" id="IPR017853">
    <property type="entry name" value="GH"/>
</dbReference>
<dbReference type="Gene3D" id="2.60.40.10">
    <property type="entry name" value="Immunoglobulins"/>
    <property type="match status" value="1"/>
</dbReference>
<dbReference type="GO" id="GO:0005975">
    <property type="term" value="P:carbohydrate metabolic process"/>
    <property type="evidence" value="ECO:0007669"/>
    <property type="project" value="InterPro"/>
</dbReference>
<keyword evidence="2" id="KW-0378">Hydrolase</keyword>
<dbReference type="Proteomes" id="UP000602057">
    <property type="component" value="Unassembled WGS sequence"/>
</dbReference>
<keyword evidence="8" id="KW-1185">Reference proteome</keyword>
<evidence type="ECO:0000259" key="6">
    <source>
        <dbReference type="Pfam" id="PF02837"/>
    </source>
</evidence>
<dbReference type="InterPro" id="IPR051913">
    <property type="entry name" value="GH2_Domain-Containing"/>
</dbReference>
<feature type="domain" description="Glycoside hydrolase family 2 catalytic" evidence="5">
    <location>
        <begin position="339"/>
        <end position="485"/>
    </location>
</feature>
<feature type="domain" description="Glycoside hydrolase family 2 immunoglobulin-like beta-sandwich" evidence="4">
    <location>
        <begin position="230"/>
        <end position="334"/>
    </location>
</feature>
<dbReference type="SUPFAM" id="SSF51445">
    <property type="entry name" value="(Trans)glycosidases"/>
    <property type="match status" value="1"/>
</dbReference>
<gene>
    <name evidence="7" type="ORF">ICJ84_05140</name>
</gene>
<sequence length="947" mass="107442">MMISTQVLRMFFFSIALIMFHSCKNEEELKINLSGEWRFKIDSLDAGIEEKWYQKALPEVVSLPGSMAQNGKGNDITVDTKWTGNMWNDSLWYTDPEMKKYREKGNVKVPFWLTPVKEYTGPAWYQKEVSIPESWSDRAISLNLERVHWESTLWVDDQVVGSENSLATSHSYNLSEYLSPGKHVLTIRIDNRVKDIDVGLDAHSISDNTQTNWNGIIGDISLSAVSKLSIGQVKMYPDVSNKKVRIAVQIENRTGLEQEVELTLQAKEKSGIGETLPEINKTIQVSGITTIELEYPMGDNPKLWDEFNPNLYDMYFSLRSETGLNKKIETFGMRDFKTKGTIFTINNRPVFLRGTLECAIFPLTGYPPTDIDAWKRIYKIIQNHGLNHMRFHSWCPPKAAFTAADEMGVYLQVEASAWATIGDGKPVDKWLYKEAEDIINTYGNHPSFVMMAYGNEPSGDNHKDYLVKFVDHFKSFDNRRVYTSGAGWPYIDNADYFNTANPRIQHWNAQLNSIINKNPPQTTFDFKKIIDSKPMPTVSHEIGQWCVYPNFKEMSKYTGVLKPKNFEIFKESLEENGMLELADSLLLASGKLQTLCYKADIEAALRTKDFAGFQLLDLHDFPGQGTALVGVLDAFWDEKGYVTPEEYSRFCNETVPLVRLEKRIFKNTDTLKASVEVAHFGAEELTGVIPTWKITDDKGASVFNGQFDKIDIVIGNGIQLGNIGVAFNSINKGQKLTLTVDVSGFENSWDVWVYPKKKEKIEKENIVKVVNNLDASTLSYLQKGGKVLLNVTKGDIAPEMGGDIGVGFSSIFWNTSWTKGQKPHTLGILCNPEHPALAHFPSEYHSNWQWWDAMSHSNAIVLDHLPKELTPIIRIVDDWFENRKTALIFEAKVGKGSLLMSGIDLHTDLENRLEAQQLLYSLKSYMISEDFNPKVNLSAEQIKALLK</sequence>
<evidence type="ECO:0000313" key="7">
    <source>
        <dbReference type="EMBL" id="MBD0834810.1"/>
    </source>
</evidence>
<proteinExistence type="inferred from homology"/>
<dbReference type="PANTHER" id="PTHR42732">
    <property type="entry name" value="BETA-GALACTOSIDASE"/>
    <property type="match status" value="1"/>
</dbReference>
<dbReference type="InterPro" id="IPR013783">
    <property type="entry name" value="Ig-like_fold"/>
</dbReference>
<feature type="domain" description="Glycosyl hydrolases family 2 sugar binding" evidence="6">
    <location>
        <begin position="32"/>
        <end position="222"/>
    </location>
</feature>
<dbReference type="InterPro" id="IPR008979">
    <property type="entry name" value="Galactose-bd-like_sf"/>
</dbReference>
<dbReference type="EMBL" id="JACVXC010000001">
    <property type="protein sequence ID" value="MBD0834810.1"/>
    <property type="molecule type" value="Genomic_DNA"/>
</dbReference>
<evidence type="ECO:0000259" key="5">
    <source>
        <dbReference type="Pfam" id="PF02836"/>
    </source>
</evidence>
<comment type="caution">
    <text evidence="7">The sequence shown here is derived from an EMBL/GenBank/DDBJ whole genome shotgun (WGS) entry which is preliminary data.</text>
</comment>
<dbReference type="InterPro" id="IPR006103">
    <property type="entry name" value="Glyco_hydro_2_cat"/>
</dbReference>
<dbReference type="AlphaFoldDB" id="A0A8J6UAG1"/>
<dbReference type="Pfam" id="PF02837">
    <property type="entry name" value="Glyco_hydro_2_N"/>
    <property type="match status" value="1"/>
</dbReference>
<evidence type="ECO:0000256" key="2">
    <source>
        <dbReference type="ARBA" id="ARBA00022801"/>
    </source>
</evidence>
<protein>
    <submittedName>
        <fullName evidence="7">Beta-galactosidase</fullName>
    </submittedName>
</protein>
<dbReference type="Pfam" id="PF00703">
    <property type="entry name" value="Glyco_hydro_2"/>
    <property type="match status" value="1"/>
</dbReference>
<organism evidence="7 8">
    <name type="scientific">Aestuariibaculum suncheonense</name>
    <dbReference type="NCBI Taxonomy" id="1028745"/>
    <lineage>
        <taxon>Bacteria</taxon>
        <taxon>Pseudomonadati</taxon>
        <taxon>Bacteroidota</taxon>
        <taxon>Flavobacteriia</taxon>
        <taxon>Flavobacteriales</taxon>
        <taxon>Flavobacteriaceae</taxon>
    </lineage>
</organism>
<dbReference type="SUPFAM" id="SSF49303">
    <property type="entry name" value="beta-Galactosidase/glucuronidase domain"/>
    <property type="match status" value="1"/>
</dbReference>
<keyword evidence="3" id="KW-0326">Glycosidase</keyword>
<accession>A0A8J6UAG1</accession>
<evidence type="ECO:0000313" key="8">
    <source>
        <dbReference type="Proteomes" id="UP000602057"/>
    </source>
</evidence>
<reference evidence="7" key="2">
    <citation type="submission" date="2020-09" db="EMBL/GenBank/DDBJ databases">
        <authorList>
            <person name="Wu Z."/>
        </authorList>
    </citation>
    <scope>NUCLEOTIDE SEQUENCE</scope>
    <source>
        <strain evidence="7">SC17</strain>
    </source>
</reference>
<dbReference type="GO" id="GO:0004553">
    <property type="term" value="F:hydrolase activity, hydrolyzing O-glycosyl compounds"/>
    <property type="evidence" value="ECO:0007669"/>
    <property type="project" value="InterPro"/>
</dbReference>
<dbReference type="Gene3D" id="2.60.120.260">
    <property type="entry name" value="Galactose-binding domain-like"/>
    <property type="match status" value="1"/>
</dbReference>
<dbReference type="InterPro" id="IPR036156">
    <property type="entry name" value="Beta-gal/glucu_dom_sf"/>
</dbReference>
<reference evidence="7" key="1">
    <citation type="journal article" date="2013" name="Int. J. Syst. Evol. Microbiol.">
        <title>Aestuariibaculum suncheonense gen. nov., sp. nov., a marine bacterium of the family Flavobacteriaceae isolated from a tidal flat and emended descriptions of the genera Gaetbulibacter and Tamlana.</title>
        <authorList>
            <person name="Jeong S.H."/>
            <person name="Park M.S."/>
            <person name="Jin H.M."/>
            <person name="Lee K."/>
            <person name="Park W."/>
            <person name="Jeon C.O."/>
        </authorList>
    </citation>
    <scope>NUCLEOTIDE SEQUENCE</scope>
    <source>
        <strain evidence="7">SC17</strain>
    </source>
</reference>
<dbReference type="InterPro" id="IPR006104">
    <property type="entry name" value="Glyco_hydro_2_N"/>
</dbReference>